<dbReference type="EMBL" id="MVBN01000008">
    <property type="protein sequence ID" value="OOK67955.1"/>
    <property type="molecule type" value="Genomic_DNA"/>
</dbReference>
<gene>
    <name evidence="2" type="ORF">BZL29_6627</name>
    <name evidence="3" type="ORF">BZL30_5881</name>
</gene>
<protein>
    <submittedName>
        <fullName evidence="3">Uncharacterized protein</fullName>
    </submittedName>
</protein>
<evidence type="ECO:0000313" key="3">
    <source>
        <dbReference type="EMBL" id="OOK72072.1"/>
    </source>
</evidence>
<dbReference type="Proteomes" id="UP000188532">
    <property type="component" value="Unassembled WGS sequence"/>
</dbReference>
<name>A0A1V3WZ13_MYCKA</name>
<feature type="region of interest" description="Disordered" evidence="1">
    <location>
        <begin position="15"/>
        <end position="43"/>
    </location>
</feature>
<sequence>MRCNRSQTPYRSISLLTGAHGDRSANRDGSGPILVLKHRTGSP</sequence>
<evidence type="ECO:0000313" key="5">
    <source>
        <dbReference type="Proteomes" id="UP000189229"/>
    </source>
</evidence>
<dbReference type="Proteomes" id="UP000189229">
    <property type="component" value="Unassembled WGS sequence"/>
</dbReference>
<reference evidence="4 5" key="1">
    <citation type="submission" date="2017-02" db="EMBL/GenBank/DDBJ databases">
        <title>Complete genome sequences of Mycobacterium kansasii strains isolated from rhesus macaques.</title>
        <authorList>
            <person name="Panda A."/>
            <person name="Nagaraj S."/>
            <person name="Zhao X."/>
            <person name="Tettelin H."/>
            <person name="Detolla L.J."/>
        </authorList>
    </citation>
    <scope>NUCLEOTIDE SEQUENCE [LARGE SCALE GENOMIC DNA]</scope>
    <source>
        <strain evidence="2 4">11-3469</strain>
        <strain evidence="3 5">11-3813</strain>
    </source>
</reference>
<dbReference type="AlphaFoldDB" id="A0A1V3WZ13"/>
<evidence type="ECO:0000256" key="1">
    <source>
        <dbReference type="SAM" id="MobiDB-lite"/>
    </source>
</evidence>
<dbReference type="EMBL" id="MVBM01000005">
    <property type="protein sequence ID" value="OOK72072.1"/>
    <property type="molecule type" value="Genomic_DNA"/>
</dbReference>
<organism evidence="3 5">
    <name type="scientific">Mycobacterium kansasii</name>
    <dbReference type="NCBI Taxonomy" id="1768"/>
    <lineage>
        <taxon>Bacteria</taxon>
        <taxon>Bacillati</taxon>
        <taxon>Actinomycetota</taxon>
        <taxon>Actinomycetes</taxon>
        <taxon>Mycobacteriales</taxon>
        <taxon>Mycobacteriaceae</taxon>
        <taxon>Mycobacterium</taxon>
    </lineage>
</organism>
<comment type="caution">
    <text evidence="3">The sequence shown here is derived from an EMBL/GenBank/DDBJ whole genome shotgun (WGS) entry which is preliminary data.</text>
</comment>
<proteinExistence type="predicted"/>
<evidence type="ECO:0000313" key="4">
    <source>
        <dbReference type="Proteomes" id="UP000188532"/>
    </source>
</evidence>
<accession>A0A1V3WZ13</accession>
<evidence type="ECO:0000313" key="2">
    <source>
        <dbReference type="EMBL" id="OOK67955.1"/>
    </source>
</evidence>